<dbReference type="InterPro" id="IPR000804">
    <property type="entry name" value="Clathrin_sm-chain_CS"/>
</dbReference>
<dbReference type="AlphaFoldDB" id="A0A146KIZ3"/>
<reference evidence="8" key="1">
    <citation type="submission" date="2015-07" db="EMBL/GenBank/DDBJ databases">
        <title>Adaptation to a free-living lifestyle via gene acquisitions in the diplomonad Trepomonas sp. PC1.</title>
        <authorList>
            <person name="Xu F."/>
            <person name="Jerlstrom-Hultqvist J."/>
            <person name="Kolisko M."/>
            <person name="Simpson A.G.B."/>
            <person name="Roger A.J."/>
            <person name="Svard S.G."/>
            <person name="Andersson J.O."/>
        </authorList>
    </citation>
    <scope>NUCLEOTIDE SEQUENCE</scope>
    <source>
        <strain evidence="8">PC1</strain>
    </source>
</reference>
<dbReference type="Pfam" id="PF01217">
    <property type="entry name" value="Clat_adaptor_s"/>
    <property type="match status" value="1"/>
</dbReference>
<evidence type="ECO:0000256" key="3">
    <source>
        <dbReference type="ARBA" id="ARBA00022448"/>
    </source>
</evidence>
<dbReference type="PIRSF" id="PIRSF015588">
    <property type="entry name" value="AP_complex_sigma"/>
    <property type="match status" value="1"/>
</dbReference>
<evidence type="ECO:0000256" key="6">
    <source>
        <dbReference type="PIRNR" id="PIRNR015588"/>
    </source>
</evidence>
<dbReference type="GO" id="GO:0030117">
    <property type="term" value="C:membrane coat"/>
    <property type="evidence" value="ECO:0007669"/>
    <property type="project" value="InterPro"/>
</dbReference>
<name>A0A146KIZ3_9EUKA</name>
<evidence type="ECO:0000256" key="5">
    <source>
        <dbReference type="ARBA" id="ARBA00023136"/>
    </source>
</evidence>
<dbReference type="InterPro" id="IPR016635">
    <property type="entry name" value="AP_complex_ssu"/>
</dbReference>
<proteinExistence type="inferred from homology"/>
<evidence type="ECO:0000256" key="2">
    <source>
        <dbReference type="ARBA" id="ARBA00006972"/>
    </source>
</evidence>
<keyword evidence="5 6" id="KW-0472">Membrane</keyword>
<dbReference type="PANTHER" id="PTHR11753">
    <property type="entry name" value="ADAPTOR COMPLEXES SMALL SUBUNIT FAMILY"/>
    <property type="match status" value="1"/>
</dbReference>
<dbReference type="FunFam" id="3.30.450.60:FF:000010">
    <property type="entry name" value="AP complex subunit sigma"/>
    <property type="match status" value="1"/>
</dbReference>
<evidence type="ECO:0000313" key="8">
    <source>
        <dbReference type="EMBL" id="JAP95575.1"/>
    </source>
</evidence>
<dbReference type="InterPro" id="IPR011012">
    <property type="entry name" value="Longin-like_dom_sf"/>
</dbReference>
<dbReference type="Gene3D" id="3.30.450.60">
    <property type="match status" value="1"/>
</dbReference>
<keyword evidence="3 6" id="KW-0813">Transport</keyword>
<evidence type="ECO:0000256" key="4">
    <source>
        <dbReference type="ARBA" id="ARBA00022927"/>
    </source>
</evidence>
<feature type="domain" description="AP complex mu/sigma subunit" evidence="7">
    <location>
        <begin position="1"/>
        <end position="139"/>
    </location>
</feature>
<organism evidence="8">
    <name type="scientific">Trepomonas sp. PC1</name>
    <dbReference type="NCBI Taxonomy" id="1076344"/>
    <lineage>
        <taxon>Eukaryota</taxon>
        <taxon>Metamonada</taxon>
        <taxon>Diplomonadida</taxon>
        <taxon>Hexamitidae</taxon>
        <taxon>Hexamitinae</taxon>
        <taxon>Trepomonas</taxon>
    </lineage>
</organism>
<evidence type="ECO:0000256" key="1">
    <source>
        <dbReference type="ARBA" id="ARBA00004308"/>
    </source>
</evidence>
<dbReference type="PROSITE" id="PS00989">
    <property type="entry name" value="CLAT_ADAPTOR_S"/>
    <property type="match status" value="1"/>
</dbReference>
<sequence length="147" mass="17472">MIHFLLCQNKFGRLRIAKYYSKYTMEERTKVEKEVSRIVTTRTSKQTNFVEYRNLKLVYRRYAGLYFSICCDVDDNELAMMEAIHLFVESMQQFFGTVCELNLIFDFNKVHLILDQIILAGQMQETSINSIQSAMRQVNHFEPQEDM</sequence>
<dbReference type="InterPro" id="IPR022775">
    <property type="entry name" value="AP_mu_sigma_su"/>
</dbReference>
<protein>
    <recommendedName>
        <fullName evidence="6">AP complex subunit sigma</fullName>
    </recommendedName>
</protein>
<comment type="subcellular location">
    <subcellularLocation>
        <location evidence="1">Endomembrane system</location>
    </subcellularLocation>
</comment>
<dbReference type="GO" id="GO:0012505">
    <property type="term" value="C:endomembrane system"/>
    <property type="evidence" value="ECO:0007669"/>
    <property type="project" value="UniProtKB-SubCell"/>
</dbReference>
<comment type="similarity">
    <text evidence="2 6">Belongs to the adaptor complexes small subunit family.</text>
</comment>
<dbReference type="EMBL" id="GDID01001031">
    <property type="protein sequence ID" value="JAP95575.1"/>
    <property type="molecule type" value="Transcribed_RNA"/>
</dbReference>
<gene>
    <name evidence="8" type="ORF">TPC1_11388</name>
</gene>
<accession>A0A146KIZ3</accession>
<dbReference type="GO" id="GO:0016192">
    <property type="term" value="P:vesicle-mediated transport"/>
    <property type="evidence" value="ECO:0007669"/>
    <property type="project" value="InterPro"/>
</dbReference>
<keyword evidence="4 6" id="KW-0653">Protein transport</keyword>
<dbReference type="SUPFAM" id="SSF64356">
    <property type="entry name" value="SNARE-like"/>
    <property type="match status" value="1"/>
</dbReference>
<evidence type="ECO:0000259" key="7">
    <source>
        <dbReference type="Pfam" id="PF01217"/>
    </source>
</evidence>
<dbReference type="GO" id="GO:0006886">
    <property type="term" value="P:intracellular protein transport"/>
    <property type="evidence" value="ECO:0007669"/>
    <property type="project" value="UniProtKB-UniRule"/>
</dbReference>